<evidence type="ECO:0000256" key="1">
    <source>
        <dbReference type="ARBA" id="ARBA00004154"/>
    </source>
</evidence>
<keyword evidence="12" id="KW-0560">Oxidoreductase</keyword>
<evidence type="ECO:0000256" key="4">
    <source>
        <dbReference type="ARBA" id="ARBA00012049"/>
    </source>
</evidence>
<keyword evidence="9" id="KW-0521">NADP</keyword>
<dbReference type="Proteomes" id="UP001732720">
    <property type="component" value="Chromosome 6"/>
</dbReference>
<dbReference type="Gene3D" id="1.20.120.1630">
    <property type="match status" value="1"/>
</dbReference>
<evidence type="ECO:0000313" key="17">
    <source>
        <dbReference type="Proteomes" id="UP001732720"/>
    </source>
</evidence>
<dbReference type="AlphaFoldDB" id="A0A8B7VKA4"/>
<name>A0A8B7VKA4_CASCN</name>
<evidence type="ECO:0000256" key="5">
    <source>
        <dbReference type="ARBA" id="ARBA00022692"/>
    </source>
</evidence>
<dbReference type="GO" id="GO:0006702">
    <property type="term" value="P:androgen biosynthetic process"/>
    <property type="evidence" value="ECO:0007669"/>
    <property type="project" value="UniProtKB-ARBA"/>
</dbReference>
<dbReference type="CTD" id="6715"/>
<evidence type="ECO:0000256" key="2">
    <source>
        <dbReference type="ARBA" id="ARBA00004477"/>
    </source>
</evidence>
<keyword evidence="8" id="KW-0492">Microsome</keyword>
<keyword evidence="14" id="KW-0472">Membrane</keyword>
<organism evidence="18">
    <name type="scientific">Castor canadensis</name>
    <name type="common">American beaver</name>
    <dbReference type="NCBI Taxonomy" id="51338"/>
    <lineage>
        <taxon>Eukaryota</taxon>
        <taxon>Metazoa</taxon>
        <taxon>Chordata</taxon>
        <taxon>Craniata</taxon>
        <taxon>Vertebrata</taxon>
        <taxon>Euteleostomi</taxon>
        <taxon>Mammalia</taxon>
        <taxon>Eutheria</taxon>
        <taxon>Euarchontoglires</taxon>
        <taxon>Glires</taxon>
        <taxon>Rodentia</taxon>
        <taxon>Castorimorpha</taxon>
        <taxon>Castoridae</taxon>
        <taxon>Castor</taxon>
    </lineage>
</organism>
<dbReference type="GeneID" id="109693823"/>
<dbReference type="GO" id="GO:0005789">
    <property type="term" value="C:endoplasmic reticulum membrane"/>
    <property type="evidence" value="ECO:0007669"/>
    <property type="project" value="UniProtKB-SubCell"/>
</dbReference>
<evidence type="ECO:0000256" key="6">
    <source>
        <dbReference type="ARBA" id="ARBA00022782"/>
    </source>
</evidence>
<evidence type="ECO:0000256" key="15">
    <source>
        <dbReference type="ARBA" id="ARBA00048292"/>
    </source>
</evidence>
<keyword evidence="11" id="KW-1133">Transmembrane helix</keyword>
<keyword evidence="17" id="KW-1185">Reference proteome</keyword>
<dbReference type="OrthoDB" id="5788137at2759"/>
<dbReference type="PANTHER" id="PTHR10556:SF57">
    <property type="entry name" value="3-OXO-5-ALPHA-STEROID 4-DEHYDROGENASE 1"/>
    <property type="match status" value="1"/>
</dbReference>
<evidence type="ECO:0000256" key="14">
    <source>
        <dbReference type="ARBA" id="ARBA00023136"/>
    </source>
</evidence>
<dbReference type="RefSeq" id="XP_020030975.1">
    <property type="nucleotide sequence ID" value="XM_020175386.1"/>
</dbReference>
<dbReference type="GO" id="GO:0030154">
    <property type="term" value="P:cell differentiation"/>
    <property type="evidence" value="ECO:0007669"/>
    <property type="project" value="UniProtKB-KW"/>
</dbReference>
<dbReference type="KEGG" id="ccan:109693823"/>
<dbReference type="InterPro" id="IPR001104">
    <property type="entry name" value="3-oxo-5_a-steroid_4-DH_C"/>
</dbReference>
<keyword evidence="10" id="KW-0726">Sexual differentiation</keyword>
<evidence type="ECO:0000256" key="8">
    <source>
        <dbReference type="ARBA" id="ARBA00022848"/>
    </source>
</evidence>
<dbReference type="GO" id="GO:0047751">
    <property type="term" value="F:3-oxo-5-alpha-steroid 4-dehydrogenase (NADP+) activity"/>
    <property type="evidence" value="ECO:0007669"/>
    <property type="project" value="UniProtKB-EC"/>
</dbReference>
<evidence type="ECO:0000313" key="18">
    <source>
        <dbReference type="RefSeq" id="XP_020030975.1"/>
    </source>
</evidence>
<gene>
    <name evidence="18" type="primary">Srd5a1</name>
</gene>
<comment type="similarity">
    <text evidence="3">Belongs to the steroid 5-alpha reductase family.</text>
</comment>
<keyword evidence="6" id="KW-0221">Differentiation</keyword>
<dbReference type="PANTHER" id="PTHR10556">
    <property type="entry name" value="3-OXO-5-ALPHA-STEROID 4-DEHYDROGENASE"/>
    <property type="match status" value="1"/>
</dbReference>
<keyword evidence="7" id="KW-0256">Endoplasmic reticulum</keyword>
<evidence type="ECO:0000256" key="13">
    <source>
        <dbReference type="ARBA" id="ARBA00023098"/>
    </source>
</evidence>
<evidence type="ECO:0000256" key="16">
    <source>
        <dbReference type="ARBA" id="ARBA00049397"/>
    </source>
</evidence>
<dbReference type="GO" id="GO:0007548">
    <property type="term" value="P:sex differentiation"/>
    <property type="evidence" value="ECO:0007669"/>
    <property type="project" value="UniProtKB-KW"/>
</dbReference>
<dbReference type="PROSITE" id="PS50244">
    <property type="entry name" value="S5A_REDUCTASE"/>
    <property type="match status" value="1"/>
</dbReference>
<evidence type="ECO:0000256" key="3">
    <source>
        <dbReference type="ARBA" id="ARBA00007742"/>
    </source>
</evidence>
<dbReference type="EC" id="1.3.1.22" evidence="4"/>
<comment type="subcellular location">
    <subcellularLocation>
        <location evidence="2">Endoplasmic reticulum membrane</location>
        <topology evidence="2">Multi-pass membrane protein</topology>
    </subcellularLocation>
    <subcellularLocation>
        <location evidence="1">Microsome membrane</location>
        <topology evidence="1">Multi-pass membrane protein</topology>
    </subcellularLocation>
</comment>
<keyword evidence="13" id="KW-0443">Lipid metabolism</keyword>
<dbReference type="Pfam" id="PF02544">
    <property type="entry name" value="Steroid_dh"/>
    <property type="match status" value="1"/>
</dbReference>
<comment type="catalytic activity">
    <reaction evidence="16">
        <text>17beta-hydroxy-5alpha-androstan-3-one + NADP(+) = testosterone + NADPH + H(+)</text>
        <dbReference type="Rhea" id="RHEA:50820"/>
        <dbReference type="ChEBI" id="CHEBI:15378"/>
        <dbReference type="ChEBI" id="CHEBI:16330"/>
        <dbReference type="ChEBI" id="CHEBI:17347"/>
        <dbReference type="ChEBI" id="CHEBI:57783"/>
        <dbReference type="ChEBI" id="CHEBI:58349"/>
        <dbReference type="EC" id="1.3.1.22"/>
    </reaction>
    <physiologicalReaction direction="right-to-left" evidence="16">
        <dbReference type="Rhea" id="RHEA:50822"/>
    </physiologicalReaction>
</comment>
<keyword evidence="5" id="KW-0812">Transmembrane</keyword>
<protein>
    <recommendedName>
        <fullName evidence="4">3-oxo-5alpha-steroid 4-dehydrogenase (NADP(+))</fullName>
        <ecNumber evidence="4">1.3.1.22</ecNumber>
    </recommendedName>
</protein>
<accession>A0A8B7VKA4</accession>
<sequence>MEVELAERRLLDALAYLECLLGYLGLVILPRTGSPYGRYSPHWSGLRVPARAAWVLQELPSLVWPLYEGARPSARRLHCWPNRILLAMFLVHYVHRALIFPFLIRGGKPTLLFSCVLAFMFCTYNGYLQSRYLSQFAVYAEDWVSHPCFLTGFVLWLTGMVINIHSDHILRNLRKPGETGYKIPRGGLFEYVTGGNYFGEIVEWCGFALASWSLQGGVFALFTFCILFTRAKQHHHTFMASEFMLLRSIPSRELASAMKTLIETQSADGAVARLRMPDQQTLEMG</sequence>
<evidence type="ECO:0000256" key="12">
    <source>
        <dbReference type="ARBA" id="ARBA00023002"/>
    </source>
</evidence>
<evidence type="ECO:0000256" key="11">
    <source>
        <dbReference type="ARBA" id="ARBA00022989"/>
    </source>
</evidence>
<proteinExistence type="inferred from homology"/>
<evidence type="ECO:0000256" key="7">
    <source>
        <dbReference type="ARBA" id="ARBA00022824"/>
    </source>
</evidence>
<evidence type="ECO:0000256" key="10">
    <source>
        <dbReference type="ARBA" id="ARBA00022928"/>
    </source>
</evidence>
<dbReference type="FunFam" id="1.20.120.1630:FF:000002">
    <property type="entry name" value="Steroid 5 alpha-reductase 1"/>
    <property type="match status" value="1"/>
</dbReference>
<comment type="catalytic activity">
    <reaction evidence="15">
        <text>5alpha-pregnane-3,20-dione + NADP(+) = progesterone + NADPH + H(+)</text>
        <dbReference type="Rhea" id="RHEA:21952"/>
        <dbReference type="ChEBI" id="CHEBI:15378"/>
        <dbReference type="ChEBI" id="CHEBI:17026"/>
        <dbReference type="ChEBI" id="CHEBI:28952"/>
        <dbReference type="ChEBI" id="CHEBI:57783"/>
        <dbReference type="ChEBI" id="CHEBI:58349"/>
        <dbReference type="EC" id="1.3.1.22"/>
    </reaction>
    <physiologicalReaction direction="right-to-left" evidence="15">
        <dbReference type="Rhea" id="RHEA:21954"/>
    </physiologicalReaction>
</comment>
<evidence type="ECO:0000256" key="9">
    <source>
        <dbReference type="ARBA" id="ARBA00022857"/>
    </source>
</evidence>
<dbReference type="InterPro" id="IPR039357">
    <property type="entry name" value="SRD5A/TECR"/>
</dbReference>
<reference evidence="18" key="1">
    <citation type="submission" date="2025-08" db="UniProtKB">
        <authorList>
            <consortium name="RefSeq"/>
        </authorList>
    </citation>
    <scope>IDENTIFICATION</scope>
    <source>
        <tissue evidence="18">Leukocyte</tissue>
    </source>
</reference>